<feature type="region of interest" description="Disordered" evidence="6">
    <location>
        <begin position="82"/>
        <end position="119"/>
    </location>
</feature>
<dbReference type="PANTHER" id="PTHR10019">
    <property type="entry name" value="SNF5"/>
    <property type="match status" value="1"/>
</dbReference>
<feature type="compositionally biased region" description="Acidic residues" evidence="6">
    <location>
        <begin position="238"/>
        <end position="249"/>
    </location>
</feature>
<feature type="region of interest" description="Disordered" evidence="6">
    <location>
        <begin position="227"/>
        <end position="276"/>
    </location>
</feature>
<feature type="compositionally biased region" description="Polar residues" evidence="6">
    <location>
        <begin position="82"/>
        <end position="95"/>
    </location>
</feature>
<evidence type="ECO:0000256" key="6">
    <source>
        <dbReference type="SAM" id="MobiDB-lite"/>
    </source>
</evidence>
<dbReference type="EMBL" id="QPFP01000022">
    <property type="protein sequence ID" value="TEB30678.1"/>
    <property type="molecule type" value="Genomic_DNA"/>
</dbReference>
<comment type="caution">
    <text evidence="7">The sequence shown here is derived from an EMBL/GenBank/DDBJ whole genome shotgun (WGS) entry which is preliminary data.</text>
</comment>
<protein>
    <submittedName>
        <fullName evidence="7">SNF5-domain-containing protein</fullName>
    </submittedName>
</protein>
<dbReference type="AlphaFoldDB" id="A0A4Y7T9R6"/>
<reference evidence="7 8" key="1">
    <citation type="journal article" date="2019" name="Nat. Ecol. Evol.">
        <title>Megaphylogeny resolves global patterns of mushroom evolution.</title>
        <authorList>
            <person name="Varga T."/>
            <person name="Krizsan K."/>
            <person name="Foldi C."/>
            <person name="Dima B."/>
            <person name="Sanchez-Garcia M."/>
            <person name="Sanchez-Ramirez S."/>
            <person name="Szollosi G.J."/>
            <person name="Szarkandi J.G."/>
            <person name="Papp V."/>
            <person name="Albert L."/>
            <person name="Andreopoulos W."/>
            <person name="Angelini C."/>
            <person name="Antonin V."/>
            <person name="Barry K.W."/>
            <person name="Bougher N.L."/>
            <person name="Buchanan P."/>
            <person name="Buyck B."/>
            <person name="Bense V."/>
            <person name="Catcheside P."/>
            <person name="Chovatia M."/>
            <person name="Cooper J."/>
            <person name="Damon W."/>
            <person name="Desjardin D."/>
            <person name="Finy P."/>
            <person name="Geml J."/>
            <person name="Haridas S."/>
            <person name="Hughes K."/>
            <person name="Justo A."/>
            <person name="Karasinski D."/>
            <person name="Kautmanova I."/>
            <person name="Kiss B."/>
            <person name="Kocsube S."/>
            <person name="Kotiranta H."/>
            <person name="LaButti K.M."/>
            <person name="Lechner B.E."/>
            <person name="Liimatainen K."/>
            <person name="Lipzen A."/>
            <person name="Lukacs Z."/>
            <person name="Mihaltcheva S."/>
            <person name="Morgado L.N."/>
            <person name="Niskanen T."/>
            <person name="Noordeloos M.E."/>
            <person name="Ohm R.A."/>
            <person name="Ortiz-Santana B."/>
            <person name="Ovrebo C."/>
            <person name="Racz N."/>
            <person name="Riley R."/>
            <person name="Savchenko A."/>
            <person name="Shiryaev A."/>
            <person name="Soop K."/>
            <person name="Spirin V."/>
            <person name="Szebenyi C."/>
            <person name="Tomsovsky M."/>
            <person name="Tulloss R.E."/>
            <person name="Uehling J."/>
            <person name="Grigoriev I.V."/>
            <person name="Vagvolgyi C."/>
            <person name="Papp T."/>
            <person name="Martin F.M."/>
            <person name="Miettinen O."/>
            <person name="Hibbett D.S."/>
            <person name="Nagy L.G."/>
        </authorList>
    </citation>
    <scope>NUCLEOTIDE SEQUENCE [LARGE SCALE GENOMIC DNA]</scope>
    <source>
        <strain evidence="7 8">FP101781</strain>
    </source>
</reference>
<feature type="compositionally biased region" description="Gly residues" evidence="6">
    <location>
        <begin position="267"/>
        <end position="276"/>
    </location>
</feature>
<feature type="compositionally biased region" description="Basic and acidic residues" evidence="6">
    <location>
        <begin position="527"/>
        <end position="541"/>
    </location>
</feature>
<gene>
    <name evidence="7" type="ORF">FA13DRAFT_1733535</name>
</gene>
<keyword evidence="8" id="KW-1185">Reference proteome</keyword>
<feature type="compositionally biased region" description="Basic and acidic residues" evidence="6">
    <location>
        <begin position="596"/>
        <end position="606"/>
    </location>
</feature>
<evidence type="ECO:0000256" key="3">
    <source>
        <dbReference type="ARBA" id="ARBA00023015"/>
    </source>
</evidence>
<dbReference type="Proteomes" id="UP000298030">
    <property type="component" value="Unassembled WGS sequence"/>
</dbReference>
<name>A0A4Y7T9R6_COPMI</name>
<dbReference type="Pfam" id="PF04855">
    <property type="entry name" value="SNF5"/>
    <property type="match status" value="1"/>
</dbReference>
<keyword evidence="3" id="KW-0805">Transcription regulation</keyword>
<dbReference type="GO" id="GO:0000228">
    <property type="term" value="C:nuclear chromosome"/>
    <property type="evidence" value="ECO:0007669"/>
    <property type="project" value="InterPro"/>
</dbReference>
<proteinExistence type="inferred from homology"/>
<evidence type="ECO:0000256" key="5">
    <source>
        <dbReference type="ARBA" id="ARBA00023242"/>
    </source>
</evidence>
<sequence length="622" mass="67763">MTEQHGAASGSIANMNHEASFPVAGATSSFDINRNMTDSQFRQTWNQISSAATSIAAAPSAYASPAPQLPQNKAYMKNVHTWSSTSTPAPNKQGMSSSRPTRTRSTRTGNSTPAPSTPIQVQVQAAPSYVQPMYHQAPVAVAPVPQYQQPQYVAPTYVQQPIAPVPVAPYIPPISNPPKAPLPTKPQALETSYSSRMKTGTSLLMQPVLQTTTQTLLGTRSTRRGAVINYADPGSGDDLPDAGELDSGDSDFAASGGTRQSLRQQAGGTGRTGGGGMGVFNTQTGVGSGYASPAPQPPSDQLDQSYLGMVPPARFIKPRLMVPTPHEYPSADVVAGQALKRTSLVPIRVEFETETHRIRDCFVWNLNEALIKPESFARIFCNDMDLPINPWAETIAAQIRAQLEEYQDVAAMELGMDGAIDFHEGGESAEELPECRVVLSIDVQIANHHLMDHIEWDLLSPLTPEHFARQLSAELGLTGEAVPLIAHAIHEELVKHKKDVIEWGVLGTSTDAQQQQQESTPAPGTGEPEKRDRSGYSLLKDKTGLGLGWGRAPRDGRGPKVLKSIWRDWAEAEEFATSFEVLTAEDIEKREIERERASRRLRRETSKFQSAATGRMRNLRYR</sequence>
<organism evidence="7 8">
    <name type="scientific">Coprinellus micaceus</name>
    <name type="common">Glistening ink-cap mushroom</name>
    <name type="synonym">Coprinus micaceus</name>
    <dbReference type="NCBI Taxonomy" id="71717"/>
    <lineage>
        <taxon>Eukaryota</taxon>
        <taxon>Fungi</taxon>
        <taxon>Dikarya</taxon>
        <taxon>Basidiomycota</taxon>
        <taxon>Agaricomycotina</taxon>
        <taxon>Agaricomycetes</taxon>
        <taxon>Agaricomycetidae</taxon>
        <taxon>Agaricales</taxon>
        <taxon>Agaricineae</taxon>
        <taxon>Psathyrellaceae</taxon>
        <taxon>Coprinellus</taxon>
    </lineage>
</organism>
<feature type="region of interest" description="Disordered" evidence="6">
    <location>
        <begin position="596"/>
        <end position="622"/>
    </location>
</feature>
<keyword evidence="5" id="KW-0539">Nucleus</keyword>
<feature type="compositionally biased region" description="Polar residues" evidence="6">
    <location>
        <begin position="508"/>
        <end position="522"/>
    </location>
</feature>
<evidence type="ECO:0000313" key="8">
    <source>
        <dbReference type="Proteomes" id="UP000298030"/>
    </source>
</evidence>
<feature type="region of interest" description="Disordered" evidence="6">
    <location>
        <begin position="508"/>
        <end position="541"/>
    </location>
</feature>
<evidence type="ECO:0000256" key="4">
    <source>
        <dbReference type="ARBA" id="ARBA00023163"/>
    </source>
</evidence>
<feature type="compositionally biased region" description="Polar residues" evidence="6">
    <location>
        <begin position="109"/>
        <end position="119"/>
    </location>
</feature>
<dbReference type="GO" id="GO:0006338">
    <property type="term" value="P:chromatin remodeling"/>
    <property type="evidence" value="ECO:0007669"/>
    <property type="project" value="InterPro"/>
</dbReference>
<comment type="subcellular location">
    <subcellularLocation>
        <location evidence="1">Nucleus</location>
    </subcellularLocation>
</comment>
<dbReference type="STRING" id="71717.A0A4Y7T9R6"/>
<accession>A0A4Y7T9R6</accession>
<evidence type="ECO:0000256" key="2">
    <source>
        <dbReference type="ARBA" id="ARBA00010239"/>
    </source>
</evidence>
<keyword evidence="4" id="KW-0804">Transcription</keyword>
<dbReference type="InterPro" id="IPR006939">
    <property type="entry name" value="SNF5"/>
</dbReference>
<comment type="similarity">
    <text evidence="2">Belongs to the SNF5 family.</text>
</comment>
<dbReference type="OrthoDB" id="10258327at2759"/>
<feature type="compositionally biased region" description="Polar residues" evidence="6">
    <location>
        <begin position="257"/>
        <end position="266"/>
    </location>
</feature>
<evidence type="ECO:0000256" key="1">
    <source>
        <dbReference type="ARBA" id="ARBA00004123"/>
    </source>
</evidence>
<evidence type="ECO:0000313" key="7">
    <source>
        <dbReference type="EMBL" id="TEB30678.1"/>
    </source>
</evidence>